<evidence type="ECO:0000256" key="2">
    <source>
        <dbReference type="ARBA" id="ARBA00004115"/>
    </source>
</evidence>
<keyword evidence="5 10" id="KW-0812">Transmembrane</keyword>
<evidence type="ECO:0000256" key="7">
    <source>
        <dbReference type="ARBA" id="ARBA00022824"/>
    </source>
</evidence>
<dbReference type="AlphaFoldDB" id="A0A067ML38"/>
<reference evidence="12" key="1">
    <citation type="journal article" date="2014" name="Proc. Natl. Acad. Sci. U.S.A.">
        <title>Extensive sampling of basidiomycete genomes demonstrates inadequacy of the white-rot/brown-rot paradigm for wood decay fungi.</title>
        <authorList>
            <person name="Riley R."/>
            <person name="Salamov A.A."/>
            <person name="Brown D.W."/>
            <person name="Nagy L.G."/>
            <person name="Floudas D."/>
            <person name="Held B.W."/>
            <person name="Levasseur A."/>
            <person name="Lombard V."/>
            <person name="Morin E."/>
            <person name="Otillar R."/>
            <person name="Lindquist E.A."/>
            <person name="Sun H."/>
            <person name="LaButti K.M."/>
            <person name="Schmutz J."/>
            <person name="Jabbour D."/>
            <person name="Luo H."/>
            <person name="Baker S.E."/>
            <person name="Pisabarro A.G."/>
            <person name="Walton J.D."/>
            <person name="Blanchette R.A."/>
            <person name="Henrissat B."/>
            <person name="Martin F."/>
            <person name="Cullen D."/>
            <person name="Hibbett D.S."/>
            <person name="Grigoriev I.V."/>
        </authorList>
    </citation>
    <scope>NUCLEOTIDE SEQUENCE [LARGE SCALE GENOMIC DNA]</scope>
    <source>
        <strain evidence="12">FD-172 SS1</strain>
    </source>
</reference>
<evidence type="ECO:0000256" key="1">
    <source>
        <dbReference type="ARBA" id="ARBA00002791"/>
    </source>
</evidence>
<evidence type="ECO:0000313" key="12">
    <source>
        <dbReference type="Proteomes" id="UP000027195"/>
    </source>
</evidence>
<comment type="similarity">
    <text evidence="4 10">Belongs to the OST1 family.</text>
</comment>
<dbReference type="InterPro" id="IPR007676">
    <property type="entry name" value="Ribophorin_I"/>
</dbReference>
<dbReference type="PANTHER" id="PTHR21049">
    <property type="entry name" value="RIBOPHORIN I"/>
    <property type="match status" value="1"/>
</dbReference>
<evidence type="ECO:0000313" key="11">
    <source>
        <dbReference type="EMBL" id="KDQ15425.1"/>
    </source>
</evidence>
<accession>A0A067ML38</accession>
<dbReference type="PANTHER" id="PTHR21049:SF0">
    <property type="entry name" value="DOLICHYL-DIPHOSPHOOLIGOSACCHARIDE--PROTEIN GLYCOSYLTRANSFERASE SUBUNIT 1"/>
    <property type="match status" value="1"/>
</dbReference>
<dbReference type="UniPathway" id="UPA00378"/>
<protein>
    <recommendedName>
        <fullName evidence="10">Dolichyl-diphosphooligosaccharide--protein glycosyltransferase subunit 1</fullName>
    </recommendedName>
</protein>
<proteinExistence type="inferred from homology"/>
<keyword evidence="9 10" id="KW-0472">Membrane</keyword>
<evidence type="ECO:0000256" key="6">
    <source>
        <dbReference type="ARBA" id="ARBA00022729"/>
    </source>
</evidence>
<feature type="chain" id="PRO_5005103702" description="Dolichyl-diphosphooligosaccharide--protein glycosyltransferase subunit 1" evidence="10">
    <location>
        <begin position="23"/>
        <end position="490"/>
    </location>
</feature>
<feature type="signal peptide" evidence="10">
    <location>
        <begin position="1"/>
        <end position="22"/>
    </location>
</feature>
<gene>
    <name evidence="11" type="ORF">BOTBODRAFT_54718</name>
</gene>
<dbReference type="OrthoDB" id="310030at2759"/>
<dbReference type="EMBL" id="KL198032">
    <property type="protein sequence ID" value="KDQ15425.1"/>
    <property type="molecule type" value="Genomic_DNA"/>
</dbReference>
<organism evidence="11 12">
    <name type="scientific">Botryobasidium botryosum (strain FD-172 SS1)</name>
    <dbReference type="NCBI Taxonomy" id="930990"/>
    <lineage>
        <taxon>Eukaryota</taxon>
        <taxon>Fungi</taxon>
        <taxon>Dikarya</taxon>
        <taxon>Basidiomycota</taxon>
        <taxon>Agaricomycotina</taxon>
        <taxon>Agaricomycetes</taxon>
        <taxon>Cantharellales</taxon>
        <taxon>Botryobasidiaceae</taxon>
        <taxon>Botryobasidium</taxon>
    </lineage>
</organism>
<dbReference type="InParanoid" id="A0A067ML38"/>
<name>A0A067ML38_BOTB1</name>
<comment type="subunit">
    <text evidence="10">Component of the oligosaccharyltransferase (OST) complex.</text>
</comment>
<evidence type="ECO:0000256" key="4">
    <source>
        <dbReference type="ARBA" id="ARBA00008905"/>
    </source>
</evidence>
<dbReference type="STRING" id="930990.A0A067ML38"/>
<dbReference type="Pfam" id="PF04597">
    <property type="entry name" value="Ribophorin_I"/>
    <property type="match status" value="1"/>
</dbReference>
<keyword evidence="12" id="KW-1185">Reference proteome</keyword>
<evidence type="ECO:0000256" key="10">
    <source>
        <dbReference type="RuleBase" id="RU361143"/>
    </source>
</evidence>
<comment type="pathway">
    <text evidence="3 10">Protein modification; protein glycosylation.</text>
</comment>
<keyword evidence="7 10" id="KW-0256">Endoplasmic reticulum</keyword>
<dbReference type="GO" id="GO:0008250">
    <property type="term" value="C:oligosaccharyltransferase complex"/>
    <property type="evidence" value="ECO:0007669"/>
    <property type="project" value="UniProtKB-UniRule"/>
</dbReference>
<evidence type="ECO:0000256" key="9">
    <source>
        <dbReference type="ARBA" id="ARBA00023136"/>
    </source>
</evidence>
<dbReference type="FunCoup" id="A0A067ML38">
    <property type="interactions" value="645"/>
</dbReference>
<keyword evidence="6 10" id="KW-0732">Signal</keyword>
<evidence type="ECO:0000256" key="8">
    <source>
        <dbReference type="ARBA" id="ARBA00022989"/>
    </source>
</evidence>
<comment type="subcellular location">
    <subcellularLocation>
        <location evidence="2 10">Endoplasmic reticulum membrane</location>
        <topology evidence="2 10">Single-pass type I membrane protein</topology>
    </subcellularLocation>
</comment>
<comment type="function">
    <text evidence="1 10">Subunit of the oligosaccharyl transferase (OST) complex that catalyzes the initial transfer of a defined glycan (Glc(3)Man(9)GlcNAc(2) in eukaryotes) from the lipid carrier dolichol-pyrophosphate to an asparagine residue within an Asn-X-Ser/Thr consensus motif in nascent polypeptide chains, the first step in protein N-glycosylation. N-glycosylation occurs cotranslationally and the complex associates with the Sec61 complex at the channel-forming translocon complex that mediates protein translocation across the endoplasmic reticulum (ER). All subunits are required for a maximal enzyme activity.</text>
</comment>
<dbReference type="Proteomes" id="UP000027195">
    <property type="component" value="Unassembled WGS sequence"/>
</dbReference>
<dbReference type="GO" id="GO:0018279">
    <property type="term" value="P:protein N-linked glycosylation via asparagine"/>
    <property type="evidence" value="ECO:0007669"/>
    <property type="project" value="TreeGrafter"/>
</dbReference>
<dbReference type="HOGENOM" id="CLU_031381_1_0_1"/>
<evidence type="ECO:0000256" key="5">
    <source>
        <dbReference type="ARBA" id="ARBA00022692"/>
    </source>
</evidence>
<feature type="transmembrane region" description="Helical" evidence="10">
    <location>
        <begin position="460"/>
        <end position="479"/>
    </location>
</feature>
<keyword evidence="8 10" id="KW-1133">Transmembrane helix</keyword>
<evidence type="ECO:0000256" key="3">
    <source>
        <dbReference type="ARBA" id="ARBA00004922"/>
    </source>
</evidence>
<sequence length="490" mass="54067">MLARWHALLLLHLASWASLSLADPVRSFENTAIVRTVELGGSSTHVTTSYIVRSLEAGVPAYYFALSDEELSKTSWIEAKLKGGKDTLKVQRHSVHVDDRVALYSVTLPKPLAKNASTTILVNTIQTHASKPWPPMAKQSGKQSLLYETGLYVLSPYKSITQRTKFKLPTPVVHSFTTPSAPAKFTQGSEQSPVVQSGAAITYGPFQDIPPSAETMFVDEAQENISVHYQYDHPVLAVTSLKRSAEISHWGANLNIEDKIDLRNGGPALEGHFSRVLHQMQSSRNSVPASIVRNIQMYPPAGIRDPYFYDRIGNVSTSRFRPAISSLSKQSFLELRPRYPLVGGWNYSFTLGWDAPLGDSTTYDAKEDKYTVGVPFWTHIPNAVVDEAEVTIILPEGATDISIYPPFPPNSISRRTHTTYLDTTGRPSVTFVKYGLTEKHTGLIYVSYSVSTTAHMKKPIAVGAAAMGLFVVALIVRRINPKIHKGKKTA</sequence>